<name>A0A0N4X5A4_HAEPC</name>
<evidence type="ECO:0000313" key="2">
    <source>
        <dbReference type="Proteomes" id="UP000268014"/>
    </source>
</evidence>
<keyword evidence="2" id="KW-1185">Reference proteome</keyword>
<reference evidence="3" key="1">
    <citation type="submission" date="2017-02" db="UniProtKB">
        <authorList>
            <consortium name="WormBaseParasite"/>
        </authorList>
    </citation>
    <scope>IDENTIFICATION</scope>
</reference>
<proteinExistence type="predicted"/>
<dbReference type="OrthoDB" id="5785631at2759"/>
<evidence type="ECO:0000313" key="1">
    <source>
        <dbReference type="EMBL" id="VDO77838.1"/>
    </source>
</evidence>
<dbReference type="WBParaSite" id="HPLM_0001954601-mRNA-1">
    <property type="protein sequence ID" value="HPLM_0001954601-mRNA-1"/>
    <property type="gene ID" value="HPLM_0001954601"/>
</dbReference>
<dbReference type="EMBL" id="UZAF01021394">
    <property type="protein sequence ID" value="VDO77838.1"/>
    <property type="molecule type" value="Genomic_DNA"/>
</dbReference>
<accession>A0A0N4X5A4</accession>
<sequence length="113" mass="12846">MYSSSHMFVNYDENYPIIQSANISPLCPADCVAHVSGDRLMPGRRLMELDGVLVQSLQTLLLFQYNGSWFVIARKAPSSRSFLPANVNSSMIRLQMDGEERLNMTEYHSICLR</sequence>
<organism evidence="3">
    <name type="scientific">Haemonchus placei</name>
    <name type="common">Barber's pole worm</name>
    <dbReference type="NCBI Taxonomy" id="6290"/>
    <lineage>
        <taxon>Eukaryota</taxon>
        <taxon>Metazoa</taxon>
        <taxon>Ecdysozoa</taxon>
        <taxon>Nematoda</taxon>
        <taxon>Chromadorea</taxon>
        <taxon>Rhabditida</taxon>
        <taxon>Rhabditina</taxon>
        <taxon>Rhabditomorpha</taxon>
        <taxon>Strongyloidea</taxon>
        <taxon>Trichostrongylidae</taxon>
        <taxon>Haemonchus</taxon>
    </lineage>
</organism>
<gene>
    <name evidence="1" type="ORF">HPLM_LOCUS19538</name>
</gene>
<evidence type="ECO:0000313" key="3">
    <source>
        <dbReference type="WBParaSite" id="HPLM_0001954601-mRNA-1"/>
    </source>
</evidence>
<protein>
    <submittedName>
        <fullName evidence="3">PDZ domain-containing protein</fullName>
    </submittedName>
</protein>
<dbReference type="Proteomes" id="UP000268014">
    <property type="component" value="Unassembled WGS sequence"/>
</dbReference>
<reference evidence="1 2" key="2">
    <citation type="submission" date="2018-11" db="EMBL/GenBank/DDBJ databases">
        <authorList>
            <consortium name="Pathogen Informatics"/>
        </authorList>
    </citation>
    <scope>NUCLEOTIDE SEQUENCE [LARGE SCALE GENOMIC DNA]</scope>
    <source>
        <strain evidence="1 2">MHpl1</strain>
    </source>
</reference>
<dbReference type="AlphaFoldDB" id="A0A0N4X5A4"/>